<dbReference type="AlphaFoldDB" id="A0A921NVH4"/>
<proteinExistence type="predicted"/>
<dbReference type="RefSeq" id="WP_162123121.1">
    <property type="nucleotide sequence ID" value="NZ_PDWK01000001.1"/>
</dbReference>
<dbReference type="EMBL" id="PDWK01000001">
    <property type="protein sequence ID" value="KAF1690995.1"/>
    <property type="molecule type" value="Genomic_DNA"/>
</dbReference>
<protein>
    <submittedName>
        <fullName evidence="1">Uncharacterized protein</fullName>
    </submittedName>
</protein>
<name>A0A921NVH4_9GAMM</name>
<comment type="caution">
    <text evidence="1">The sequence shown here is derived from an EMBL/GenBank/DDBJ whole genome shotgun (WGS) entry which is preliminary data.</text>
</comment>
<evidence type="ECO:0000313" key="2">
    <source>
        <dbReference type="Proteomes" id="UP000717981"/>
    </source>
</evidence>
<gene>
    <name evidence="1" type="ORF">CR938_00550</name>
</gene>
<reference evidence="1" key="1">
    <citation type="submission" date="2017-10" db="EMBL/GenBank/DDBJ databases">
        <title>Whole genome sequencing of members of genus Pseudoxanthomonas.</title>
        <authorList>
            <person name="Kumar S."/>
            <person name="Bansal K."/>
            <person name="Kaur A."/>
            <person name="Patil P."/>
            <person name="Sharma S."/>
            <person name="Patil P.B."/>
        </authorList>
    </citation>
    <scope>NUCLEOTIDE SEQUENCE</scope>
    <source>
        <strain evidence="1">DSM 22914</strain>
    </source>
</reference>
<keyword evidence="2" id="KW-1185">Reference proteome</keyword>
<dbReference type="Proteomes" id="UP000717981">
    <property type="component" value="Unassembled WGS sequence"/>
</dbReference>
<organism evidence="1 2">
    <name type="scientific">Pseudoxanthomonas taiwanensis</name>
    <dbReference type="NCBI Taxonomy" id="176598"/>
    <lineage>
        <taxon>Bacteria</taxon>
        <taxon>Pseudomonadati</taxon>
        <taxon>Pseudomonadota</taxon>
        <taxon>Gammaproteobacteria</taxon>
        <taxon>Lysobacterales</taxon>
        <taxon>Lysobacteraceae</taxon>
        <taxon>Pseudoxanthomonas</taxon>
    </lineage>
</organism>
<evidence type="ECO:0000313" key="1">
    <source>
        <dbReference type="EMBL" id="KAF1690995.1"/>
    </source>
</evidence>
<accession>A0A921NVH4</accession>
<sequence length="63" mass="6991">MLTVAKDHRGCTVFDNGRALAVYPDEESALDLALLLADATRLRNHPVLVQVSRYGQPPRRLSC</sequence>